<organism evidence="3 4">
    <name type="scientific">Chloroflexus aggregans (strain MD-66 / DSM 9485)</name>
    <dbReference type="NCBI Taxonomy" id="326427"/>
    <lineage>
        <taxon>Bacteria</taxon>
        <taxon>Bacillati</taxon>
        <taxon>Chloroflexota</taxon>
        <taxon>Chloroflexia</taxon>
        <taxon>Chloroflexales</taxon>
        <taxon>Chloroflexineae</taxon>
        <taxon>Chloroflexaceae</taxon>
        <taxon>Chloroflexus</taxon>
    </lineage>
</organism>
<keyword evidence="4" id="KW-1185">Reference proteome</keyword>
<evidence type="ECO:0000313" key="4">
    <source>
        <dbReference type="Proteomes" id="UP000002508"/>
    </source>
</evidence>
<protein>
    <recommendedName>
        <fullName evidence="2">SH3b domain-containing protein</fullName>
    </recommendedName>
</protein>
<gene>
    <name evidence="3" type="ordered locus">Cagg_0595</name>
</gene>
<dbReference type="InterPro" id="IPR003646">
    <property type="entry name" value="SH3-like_bac-type"/>
</dbReference>
<dbReference type="OrthoDB" id="161145at2"/>
<dbReference type="HOGENOM" id="CLU_1381975_0_0_0"/>
<feature type="transmembrane region" description="Helical" evidence="1">
    <location>
        <begin position="42"/>
        <end position="63"/>
    </location>
</feature>
<sequence length="190" mass="20547">MYELGAADAERGEFNPFYYQHYYYYRLGYDSVRRRRSWRTPVSIALFVTGGILLVTVVVWFVGRLGPAAVAQPMVTPQTTVVVATPSPIPPTPSPLLSPTTEPTPTQPTLQVGGRAVIVNVGNAALRLRSAPGLTARVVALIPAGREVILRAGPVDADGYTWWRVEVGSVSGWCAVATPDGTLFLEPRVP</sequence>
<keyword evidence="1" id="KW-0812">Transmembrane</keyword>
<dbReference type="Gene3D" id="2.30.30.40">
    <property type="entry name" value="SH3 Domains"/>
    <property type="match status" value="1"/>
</dbReference>
<name>B8G4C8_CHLAD</name>
<dbReference type="eggNOG" id="COG4991">
    <property type="taxonomic scope" value="Bacteria"/>
</dbReference>
<keyword evidence="1" id="KW-1133">Transmembrane helix</keyword>
<keyword evidence="1" id="KW-0472">Membrane</keyword>
<dbReference type="RefSeq" id="WP_012615900.1">
    <property type="nucleotide sequence ID" value="NC_011831.1"/>
</dbReference>
<dbReference type="Proteomes" id="UP000002508">
    <property type="component" value="Chromosome"/>
</dbReference>
<feature type="domain" description="SH3b" evidence="2">
    <location>
        <begin position="125"/>
        <end position="176"/>
    </location>
</feature>
<dbReference type="EMBL" id="CP001337">
    <property type="protein sequence ID" value="ACL23534.1"/>
    <property type="molecule type" value="Genomic_DNA"/>
</dbReference>
<dbReference type="Pfam" id="PF08239">
    <property type="entry name" value="SH3_3"/>
    <property type="match status" value="1"/>
</dbReference>
<evidence type="ECO:0000313" key="3">
    <source>
        <dbReference type="EMBL" id="ACL23534.1"/>
    </source>
</evidence>
<reference evidence="3" key="1">
    <citation type="submission" date="2008-12" db="EMBL/GenBank/DDBJ databases">
        <title>Complete sequence of Chloroflexus aggregans DSM 9485.</title>
        <authorList>
            <consortium name="US DOE Joint Genome Institute"/>
            <person name="Lucas S."/>
            <person name="Copeland A."/>
            <person name="Lapidus A."/>
            <person name="Glavina del Rio T."/>
            <person name="Dalin E."/>
            <person name="Tice H."/>
            <person name="Pitluck S."/>
            <person name="Foster B."/>
            <person name="Larimer F."/>
            <person name="Land M."/>
            <person name="Hauser L."/>
            <person name="Kyrpides N."/>
            <person name="Mikhailova N."/>
            <person name="Bryant D."/>
            <person name="Richardson P."/>
        </authorList>
    </citation>
    <scope>NUCLEOTIDE SEQUENCE</scope>
    <source>
        <strain evidence="3">DSM 9485</strain>
    </source>
</reference>
<evidence type="ECO:0000259" key="2">
    <source>
        <dbReference type="Pfam" id="PF08239"/>
    </source>
</evidence>
<evidence type="ECO:0000256" key="1">
    <source>
        <dbReference type="SAM" id="Phobius"/>
    </source>
</evidence>
<proteinExistence type="predicted"/>
<dbReference type="AlphaFoldDB" id="B8G4C8"/>
<accession>B8G4C8</accession>
<dbReference type="KEGG" id="cag:Cagg_0595"/>
<dbReference type="STRING" id="326427.Cagg_0595"/>